<evidence type="ECO:0000313" key="3">
    <source>
        <dbReference type="EMBL" id="CAK9003160.1"/>
    </source>
</evidence>
<accession>A0ABP0IKN5</accession>
<protein>
    <submittedName>
        <fullName evidence="2">Uncharacterized protein</fullName>
    </submittedName>
</protein>
<gene>
    <name evidence="2" type="ORF">SCF082_LOCUS7611</name>
    <name evidence="3" type="ORF">SCF082_LOCUS7617</name>
</gene>
<evidence type="ECO:0000313" key="4">
    <source>
        <dbReference type="Proteomes" id="UP001642464"/>
    </source>
</evidence>
<sequence>MFDCMKRSAGKAQSLKLSLERWNYECDMACLGGYVLHEMQQHRNEENLHVFPAETIALLMSRFIEGTTRDPLPWVPESQYTVPTGHDDWKKGGKMMGKVRPYDPVPPPQEKVTTSDFPLKLAKMTVDGSKKGIEKYVITLSNEIRSMHLDHPVHGGVWRDLIVDFDKKFCAACTPLTDTQIVPVEEEEPEPTPFTSEPTNIEDLQAKYLVENKMPGRVPGSTLFLTTAVQRNGEKVEMVEGQSFKLWLVAHQDIEIDSQEFQLAHGKSTWLKPDRIQKLLRENTGAGEGGPTERKPCFLNP</sequence>
<organism evidence="2 4">
    <name type="scientific">Durusdinium trenchii</name>
    <dbReference type="NCBI Taxonomy" id="1381693"/>
    <lineage>
        <taxon>Eukaryota</taxon>
        <taxon>Sar</taxon>
        <taxon>Alveolata</taxon>
        <taxon>Dinophyceae</taxon>
        <taxon>Suessiales</taxon>
        <taxon>Symbiodiniaceae</taxon>
        <taxon>Durusdinium</taxon>
    </lineage>
</organism>
<name>A0ABP0IKN5_9DINO</name>
<dbReference type="EMBL" id="CAXAMM010004302">
    <property type="protein sequence ID" value="CAK9003137.1"/>
    <property type="molecule type" value="Genomic_DNA"/>
</dbReference>
<dbReference type="EMBL" id="CAXAMM010004313">
    <property type="protein sequence ID" value="CAK9003160.1"/>
    <property type="molecule type" value="Genomic_DNA"/>
</dbReference>
<reference evidence="2 4" key="1">
    <citation type="submission" date="2024-02" db="EMBL/GenBank/DDBJ databases">
        <authorList>
            <person name="Chen Y."/>
            <person name="Shah S."/>
            <person name="Dougan E. K."/>
            <person name="Thang M."/>
            <person name="Chan C."/>
        </authorList>
    </citation>
    <scope>NUCLEOTIDE SEQUENCE [LARGE SCALE GENOMIC DNA]</scope>
</reference>
<feature type="compositionally biased region" description="Basic and acidic residues" evidence="1">
    <location>
        <begin position="291"/>
        <end position="301"/>
    </location>
</feature>
<dbReference type="Proteomes" id="UP001642464">
    <property type="component" value="Unassembled WGS sequence"/>
</dbReference>
<keyword evidence="4" id="KW-1185">Reference proteome</keyword>
<evidence type="ECO:0000313" key="2">
    <source>
        <dbReference type="EMBL" id="CAK9003137.1"/>
    </source>
</evidence>
<feature type="region of interest" description="Disordered" evidence="1">
    <location>
        <begin position="281"/>
        <end position="301"/>
    </location>
</feature>
<proteinExistence type="predicted"/>
<evidence type="ECO:0000256" key="1">
    <source>
        <dbReference type="SAM" id="MobiDB-lite"/>
    </source>
</evidence>
<comment type="caution">
    <text evidence="2">The sequence shown here is derived from an EMBL/GenBank/DDBJ whole genome shotgun (WGS) entry which is preliminary data.</text>
</comment>